<dbReference type="OrthoDB" id="9814383at2"/>
<keyword evidence="3" id="KW-0472">Membrane</keyword>
<keyword evidence="2" id="KW-0479">Metal-binding</keyword>
<feature type="binding site" evidence="2">
    <location>
        <position position="356"/>
    </location>
    <ligand>
        <name>Zn(2+)</name>
        <dbReference type="ChEBI" id="CHEBI:29105"/>
        <note>catalytic</note>
    </ligand>
</feature>
<dbReference type="GO" id="GO:0008270">
    <property type="term" value="F:zinc ion binding"/>
    <property type="evidence" value="ECO:0007669"/>
    <property type="project" value="InterPro"/>
</dbReference>
<dbReference type="InterPro" id="IPR034015">
    <property type="entry name" value="M1_LTA4H"/>
</dbReference>
<dbReference type="Proteomes" id="UP000242329">
    <property type="component" value="Unassembled WGS sequence"/>
</dbReference>
<accession>A0A1M5PZQ9</accession>
<name>A0A1M5PZQ9_9FIRM</name>
<keyword evidence="3" id="KW-0812">Transmembrane</keyword>
<comment type="cofactor">
    <cofactor evidence="2">
        <name>Zn(2+)</name>
        <dbReference type="ChEBI" id="CHEBI:29105"/>
    </cofactor>
    <text evidence="2">Binds 1 zinc ion per subunit.</text>
</comment>
<dbReference type="STRING" id="1123382.SAMN02745221_01622"/>
<dbReference type="AlphaFoldDB" id="A0A1M5PZQ9"/>
<evidence type="ECO:0000313" key="6">
    <source>
        <dbReference type="Proteomes" id="UP000242329"/>
    </source>
</evidence>
<evidence type="ECO:0000259" key="4">
    <source>
        <dbReference type="Pfam" id="PF01433"/>
    </source>
</evidence>
<sequence>MRGKMLWAAAIIAGVICAACFLYWDRNILLGKEEKALAWEQEAENRRLFPHPDSTWYDMELTLDAASGIIYGHTFLTTRNTSGKALKELWFTAYPNAFKDKKRTPAPREAYYAGFDEGWLKVEKIRVNGITSVFVEKDVNILVILLEEMQEGEDIKIEMEWKAKVPKASYRYGYKEGVFMLSYFYPMLNVLSEKGWHKGANYPWGEPFCLPTANYRVKITVPAPYEVVATGKEIGTIMRKGQNKEYHLEGRNIRDFCLAALVGYQKIEGRNRIADIKVWAPKERAFWAKEVLTEASSILLFYSAVFCSYPYDDFKIVFVPMQGFEGMEYSGLIFLQERFLQPGFADNKKAVFILAHEIAHQWWYNLVGNDQMAEPWLDEGLADFSAYKYMTGVRGEKALDRLQGTVNLGKGLKDMASRKDYYQTAYYGGEAFFAGLEEMLGEEMVYNILRSYLAHYKYDIASREDLFYIIEMESGKKLDAYFASWFKE</sequence>
<dbReference type="PANTHER" id="PTHR45726:SF3">
    <property type="entry name" value="LEUKOTRIENE A-4 HYDROLASE"/>
    <property type="match status" value="1"/>
</dbReference>
<dbReference type="PANTHER" id="PTHR45726">
    <property type="entry name" value="LEUKOTRIENE A-4 HYDROLASE"/>
    <property type="match status" value="1"/>
</dbReference>
<evidence type="ECO:0000256" key="3">
    <source>
        <dbReference type="SAM" id="Phobius"/>
    </source>
</evidence>
<dbReference type="Pfam" id="PF01433">
    <property type="entry name" value="Peptidase_M1"/>
    <property type="match status" value="1"/>
</dbReference>
<proteinExistence type="predicted"/>
<dbReference type="SUPFAM" id="SSF55486">
    <property type="entry name" value="Metalloproteases ('zincins'), catalytic domain"/>
    <property type="match status" value="1"/>
</dbReference>
<dbReference type="GO" id="GO:0008237">
    <property type="term" value="F:metallopeptidase activity"/>
    <property type="evidence" value="ECO:0007669"/>
    <property type="project" value="InterPro"/>
</dbReference>
<keyword evidence="2" id="KW-0862">Zinc</keyword>
<dbReference type="InterPro" id="IPR014782">
    <property type="entry name" value="Peptidase_M1_dom"/>
</dbReference>
<feature type="active site" description="Proton donor" evidence="1">
    <location>
        <position position="426"/>
    </location>
</feature>
<evidence type="ECO:0000256" key="1">
    <source>
        <dbReference type="PIRSR" id="PIRSR634015-1"/>
    </source>
</evidence>
<gene>
    <name evidence="5" type="ORF">SAMN02745221_01622</name>
</gene>
<feature type="binding site" evidence="2">
    <location>
        <position position="379"/>
    </location>
    <ligand>
        <name>Zn(2+)</name>
        <dbReference type="ChEBI" id="CHEBI:29105"/>
        <note>catalytic</note>
    </ligand>
</feature>
<evidence type="ECO:0000313" key="5">
    <source>
        <dbReference type="EMBL" id="SHH07364.1"/>
    </source>
</evidence>
<feature type="active site" description="Proton acceptor" evidence="1">
    <location>
        <position position="357"/>
    </location>
</feature>
<feature type="binding site" evidence="2">
    <location>
        <position position="360"/>
    </location>
    <ligand>
        <name>Zn(2+)</name>
        <dbReference type="ChEBI" id="CHEBI:29105"/>
        <note>catalytic</note>
    </ligand>
</feature>
<feature type="domain" description="Peptidase M1 membrane alanine aminopeptidase" evidence="4">
    <location>
        <begin position="297"/>
        <end position="485"/>
    </location>
</feature>
<dbReference type="InterPro" id="IPR027268">
    <property type="entry name" value="Peptidase_M4/M1_CTD_sf"/>
</dbReference>
<organism evidence="5 6">
    <name type="scientific">Thermosyntropha lipolytica DSM 11003</name>
    <dbReference type="NCBI Taxonomy" id="1123382"/>
    <lineage>
        <taxon>Bacteria</taxon>
        <taxon>Bacillati</taxon>
        <taxon>Bacillota</taxon>
        <taxon>Clostridia</taxon>
        <taxon>Eubacteriales</taxon>
        <taxon>Syntrophomonadaceae</taxon>
        <taxon>Thermosyntropha</taxon>
    </lineage>
</organism>
<dbReference type="Gene3D" id="1.10.390.10">
    <property type="entry name" value="Neutral Protease Domain 2"/>
    <property type="match status" value="1"/>
</dbReference>
<protein>
    <submittedName>
        <fullName evidence="5">Peptidase family M1</fullName>
    </submittedName>
</protein>
<keyword evidence="6" id="KW-1185">Reference proteome</keyword>
<keyword evidence="3" id="KW-1133">Transmembrane helix</keyword>
<feature type="transmembrane region" description="Helical" evidence="3">
    <location>
        <begin position="6"/>
        <end position="24"/>
    </location>
</feature>
<reference evidence="6" key="1">
    <citation type="submission" date="2016-11" db="EMBL/GenBank/DDBJ databases">
        <authorList>
            <person name="Varghese N."/>
            <person name="Submissions S."/>
        </authorList>
    </citation>
    <scope>NUCLEOTIDE SEQUENCE [LARGE SCALE GENOMIC DNA]</scope>
    <source>
        <strain evidence="6">DSM 11003</strain>
    </source>
</reference>
<evidence type="ECO:0000256" key="2">
    <source>
        <dbReference type="PIRSR" id="PIRSR634015-3"/>
    </source>
</evidence>
<dbReference type="CDD" id="cd09604">
    <property type="entry name" value="M1_APN_like"/>
    <property type="match status" value="1"/>
</dbReference>
<dbReference type="RefSeq" id="WP_073092613.1">
    <property type="nucleotide sequence ID" value="NZ_FQWY01000028.1"/>
</dbReference>
<dbReference type="EMBL" id="FQWY01000028">
    <property type="protein sequence ID" value="SHH07364.1"/>
    <property type="molecule type" value="Genomic_DNA"/>
</dbReference>